<dbReference type="GO" id="GO:0042025">
    <property type="term" value="C:host cell nucleus"/>
    <property type="evidence" value="ECO:0007669"/>
    <property type="project" value="InterPro"/>
</dbReference>
<dbReference type="GO" id="GO:0003677">
    <property type="term" value="F:DNA binding"/>
    <property type="evidence" value="ECO:0007669"/>
    <property type="project" value="InterPro"/>
</dbReference>
<name>K0FCF0_HHV8</name>
<dbReference type="EMBL" id="JQ619843">
    <property type="protein sequence ID" value="AFU08336.1"/>
    <property type="molecule type" value="Genomic_DNA"/>
</dbReference>
<protein>
    <submittedName>
        <fullName evidence="3">ORF73</fullName>
    </submittedName>
</protein>
<sequence>MEVDYPVVSTHEQIASSPPGDNTPDDDPQPGPSREYRYVLRTSPPHRPGVRMRRVPVTHPKKPHPRYQQPPVPYRQIDDCPAKARPQHIFYRRFLGKDGRRDPKCQWKFAVIFWGNDPYGLKKLSQAFQFGGVKAGPVSCLPHPGPDQSPITYCVYVYCQNKDTSKKVQMARLAWEASHPLAGNLQSSIVKFKKPLPLTQPGENQGPGDSPQEMT</sequence>
<dbReference type="InterPro" id="IPR037007">
    <property type="entry name" value="EBNA1_DNA-bd_sf"/>
</dbReference>
<dbReference type="SMR" id="K0FCF0"/>
<feature type="region of interest" description="Disordered" evidence="1">
    <location>
        <begin position="1"/>
        <end position="74"/>
    </location>
</feature>
<dbReference type="Gene3D" id="3.30.70.390">
    <property type="entry name" value="Epstein Barr virus nuclear antigen-1, DNA-binding domain"/>
    <property type="match status" value="1"/>
</dbReference>
<accession>K0FCF0</accession>
<evidence type="ECO:0000259" key="2">
    <source>
        <dbReference type="Pfam" id="PF21501"/>
    </source>
</evidence>
<dbReference type="InterPro" id="IPR048523">
    <property type="entry name" value="LANA1_DNA-bd"/>
</dbReference>
<evidence type="ECO:0000313" key="4">
    <source>
        <dbReference type="Proteomes" id="UP000097197"/>
    </source>
</evidence>
<feature type="compositionally biased region" description="Polar residues" evidence="1">
    <location>
        <begin position="10"/>
        <end position="20"/>
    </location>
</feature>
<evidence type="ECO:0000313" key="3">
    <source>
        <dbReference type="EMBL" id="AFU08336.1"/>
    </source>
</evidence>
<dbReference type="Pfam" id="PF21501">
    <property type="entry name" value="LANA1_DNA-bd"/>
    <property type="match status" value="1"/>
</dbReference>
<proteinExistence type="predicted"/>
<organism evidence="3 4">
    <name type="scientific">Human herpesvirus 8</name>
    <name type="common">HHV-8</name>
    <name type="synonym">Kaposi's sarcoma-associated herpesvirus</name>
    <dbReference type="NCBI Taxonomy" id="37296"/>
    <lineage>
        <taxon>Viruses</taxon>
        <taxon>Duplodnaviria</taxon>
        <taxon>Heunggongvirae</taxon>
        <taxon>Peploviricota</taxon>
        <taxon>Herviviricetes</taxon>
        <taxon>Herpesvirales</taxon>
        <taxon>Orthoherpesviridae</taxon>
        <taxon>Gammaherpesvirinae</taxon>
        <taxon>Rhadinovirus</taxon>
        <taxon>Rhadinovirus humangamma8</taxon>
    </lineage>
</organism>
<feature type="domain" description="Protein LANA1-like DNA-binding" evidence="2">
    <location>
        <begin position="81"/>
        <end position="198"/>
    </location>
</feature>
<feature type="region of interest" description="Disordered" evidence="1">
    <location>
        <begin position="196"/>
        <end position="215"/>
    </location>
</feature>
<feature type="compositionally biased region" description="Basic residues" evidence="1">
    <location>
        <begin position="48"/>
        <end position="65"/>
    </location>
</feature>
<organismHost>
    <name type="scientific">Homo sapiens</name>
    <name type="common">Human</name>
    <dbReference type="NCBI Taxonomy" id="9606"/>
</organismHost>
<dbReference type="Proteomes" id="UP000097197">
    <property type="component" value="Segment"/>
</dbReference>
<reference evidence="3 4" key="1">
    <citation type="journal article" date="2012" name="Virology">
        <title>Vironome of Kaposi sarcoma associated herpesvirus-inflammatory cytokine syndrome in an AIDS patient reveals co-infection of human herpesvirus 8 and human herpesvirus 6A.</title>
        <authorList>
            <person name="Tamburro K.M."/>
            <person name="Yang D."/>
            <person name="Poisson J."/>
            <person name="Fedoriw Y."/>
            <person name="Roy D."/>
            <person name="Lucas A."/>
            <person name="Sin S.H."/>
            <person name="Malouf N."/>
            <person name="Moylan V."/>
            <person name="Damania B."/>
            <person name="Moll S."/>
            <person name="van der Horst C."/>
            <person name="Dittmer D.P."/>
        </authorList>
    </citation>
    <scope>NUCLEOTIDE SEQUENCE [LARGE SCALE GENOMIC DNA]</scope>
    <source>
        <strain evidence="3">DG1</strain>
    </source>
</reference>
<evidence type="ECO:0000256" key="1">
    <source>
        <dbReference type="SAM" id="MobiDB-lite"/>
    </source>
</evidence>